<dbReference type="Proteomes" id="UP000249464">
    <property type="component" value="Unassembled WGS sequence"/>
</dbReference>
<gene>
    <name evidence="3" type="primary">BQ5605_C018g08706</name>
    <name evidence="3" type="ORF">BQ5605_C018G08706</name>
</gene>
<reference evidence="3 4" key="1">
    <citation type="submission" date="2016-11" db="EMBL/GenBank/DDBJ databases">
        <authorList>
            <person name="Jaros S."/>
            <person name="Januszkiewicz K."/>
            <person name="Wedrychowicz H."/>
        </authorList>
    </citation>
    <scope>NUCLEOTIDE SEQUENCE [LARGE SCALE GENOMIC DNA]</scope>
</reference>
<name>A0A2X0P0G7_9BASI</name>
<feature type="transmembrane region" description="Helical" evidence="2">
    <location>
        <begin position="206"/>
        <end position="227"/>
    </location>
</feature>
<feature type="region of interest" description="Disordered" evidence="1">
    <location>
        <begin position="266"/>
        <end position="319"/>
    </location>
</feature>
<keyword evidence="4" id="KW-1185">Reference proteome</keyword>
<proteinExistence type="predicted"/>
<accession>A0A2X0P0G7</accession>
<evidence type="ECO:0000313" key="3">
    <source>
        <dbReference type="EMBL" id="SGY26169.1"/>
    </source>
</evidence>
<dbReference type="AlphaFoldDB" id="A0A2X0P0G7"/>
<feature type="transmembrane region" description="Helical" evidence="2">
    <location>
        <begin position="67"/>
        <end position="91"/>
    </location>
</feature>
<keyword evidence="2" id="KW-0472">Membrane</keyword>
<protein>
    <submittedName>
        <fullName evidence="3">BQ5605_C018g08706 protein</fullName>
    </submittedName>
</protein>
<organism evidence="3 4">
    <name type="scientific">Microbotryum silenes-dioicae</name>
    <dbReference type="NCBI Taxonomy" id="796604"/>
    <lineage>
        <taxon>Eukaryota</taxon>
        <taxon>Fungi</taxon>
        <taxon>Dikarya</taxon>
        <taxon>Basidiomycota</taxon>
        <taxon>Pucciniomycotina</taxon>
        <taxon>Microbotryomycetes</taxon>
        <taxon>Microbotryales</taxon>
        <taxon>Microbotryaceae</taxon>
        <taxon>Microbotryum</taxon>
    </lineage>
</organism>
<evidence type="ECO:0000256" key="1">
    <source>
        <dbReference type="SAM" id="MobiDB-lite"/>
    </source>
</evidence>
<feature type="transmembrane region" description="Helical" evidence="2">
    <location>
        <begin position="103"/>
        <end position="127"/>
    </location>
</feature>
<evidence type="ECO:0000313" key="4">
    <source>
        <dbReference type="Proteomes" id="UP000249464"/>
    </source>
</evidence>
<keyword evidence="2" id="KW-1133">Transmembrane helix</keyword>
<keyword evidence="2" id="KW-0812">Transmembrane</keyword>
<dbReference type="EMBL" id="FQNC01000020">
    <property type="protein sequence ID" value="SGY26169.1"/>
    <property type="molecule type" value="Genomic_DNA"/>
</dbReference>
<sequence length="469" mass="51319">MFSKFTGKKNKNPTLLDDDEKAYAYENDAARVSSSPVRRRRTADPSSRDRYIGSYAPNPTFIRVLRFLLFGLTSLASLTTAGVAIGVVHYYNSLRPNVIAPSWGSLIAIIVFGIGTPGVLYIPMLFFPYMFKERTFTGILLQTRIELLTLFAVSAVWISGALALACDLRGRENCLWDGYYHFPKPADFDSVCTLINVDVALAYTTFGLTCVQLVVISGIAGYILLYLDQEVLTERTNDMGGRAHRARQQALASRRAMAAADIQGLGRAGPMSSQRSLNGPGPMAGGVATSRLAPTKLENSSARGGPMVGGRYSRDEEHEGTDFDNVVDDAEETNEEYYGYEQRHRRRQSRLGTLPSLTTKASTPTLIVLQRTPPYFYALIARVTPFEGLAIAELTVPALVPFVLLVQTLSKLSPKGSLHFSTARYCRSIRSASKMNLRAQFCISSLAKAVEDECAAAGVMDRVDATNGG</sequence>
<evidence type="ECO:0000256" key="2">
    <source>
        <dbReference type="SAM" id="Phobius"/>
    </source>
</evidence>
<feature type="transmembrane region" description="Helical" evidence="2">
    <location>
        <begin position="147"/>
        <end position="165"/>
    </location>
</feature>